<name>A0A834HNA2_RHYFE</name>
<evidence type="ECO:0000313" key="9">
    <source>
        <dbReference type="EMBL" id="KAF7264483.1"/>
    </source>
</evidence>
<feature type="signal peptide" evidence="8">
    <location>
        <begin position="1"/>
        <end position="21"/>
    </location>
</feature>
<accession>A0A834HNA2</accession>
<evidence type="ECO:0000256" key="5">
    <source>
        <dbReference type="ARBA" id="ARBA00022989"/>
    </source>
</evidence>
<evidence type="ECO:0000256" key="8">
    <source>
        <dbReference type="SAM" id="SignalP"/>
    </source>
</evidence>
<evidence type="ECO:0000313" key="11">
    <source>
        <dbReference type="Proteomes" id="UP000625711"/>
    </source>
</evidence>
<dbReference type="OrthoDB" id="6795741at2759"/>
<keyword evidence="4 8" id="KW-0732">Signal</keyword>
<dbReference type="AlphaFoldDB" id="A0A834HNA2"/>
<dbReference type="PANTHER" id="PTHR33562">
    <property type="entry name" value="ATILLA, ISOFORM B-RELATED-RELATED"/>
    <property type="match status" value="1"/>
</dbReference>
<organism evidence="9 11">
    <name type="scientific">Rhynchophorus ferrugineus</name>
    <name type="common">Red palm weevil</name>
    <name type="synonym">Curculio ferrugineus</name>
    <dbReference type="NCBI Taxonomy" id="354439"/>
    <lineage>
        <taxon>Eukaryota</taxon>
        <taxon>Metazoa</taxon>
        <taxon>Ecdysozoa</taxon>
        <taxon>Arthropoda</taxon>
        <taxon>Hexapoda</taxon>
        <taxon>Insecta</taxon>
        <taxon>Pterygota</taxon>
        <taxon>Neoptera</taxon>
        <taxon>Endopterygota</taxon>
        <taxon>Coleoptera</taxon>
        <taxon>Polyphaga</taxon>
        <taxon>Cucujiformia</taxon>
        <taxon>Curculionidae</taxon>
        <taxon>Dryophthorinae</taxon>
        <taxon>Rhynchophorus</taxon>
    </lineage>
</organism>
<proteinExistence type="predicted"/>
<comment type="caution">
    <text evidence="9">The sequence shown here is derived from an EMBL/GenBank/DDBJ whole genome shotgun (WGS) entry which is preliminary data.</text>
</comment>
<dbReference type="GO" id="GO:0098552">
    <property type="term" value="C:side of membrane"/>
    <property type="evidence" value="ECO:0007669"/>
    <property type="project" value="UniProtKB-KW"/>
</dbReference>
<comment type="subcellular location">
    <subcellularLocation>
        <location evidence="1">Membrane</location>
        <topology evidence="1">Lipid-anchor</topology>
        <topology evidence="1">GPI-anchor</topology>
    </subcellularLocation>
</comment>
<keyword evidence="2" id="KW-0325">Glycoprotein</keyword>
<keyword evidence="2" id="KW-0336">GPI-anchor</keyword>
<protein>
    <recommendedName>
        <fullName evidence="12">Protein sleepless</fullName>
    </recommendedName>
</protein>
<keyword evidence="6" id="KW-0472">Membrane</keyword>
<evidence type="ECO:0000256" key="6">
    <source>
        <dbReference type="ARBA" id="ARBA00023136"/>
    </source>
</evidence>
<dbReference type="EMBL" id="JAACXV010016880">
    <property type="protein sequence ID" value="KAF7264483.1"/>
    <property type="molecule type" value="Genomic_DNA"/>
</dbReference>
<keyword evidence="7" id="KW-0449">Lipoprotein</keyword>
<evidence type="ECO:0008006" key="12">
    <source>
        <dbReference type="Google" id="ProtNLM"/>
    </source>
</evidence>
<evidence type="ECO:0000256" key="4">
    <source>
        <dbReference type="ARBA" id="ARBA00022729"/>
    </source>
</evidence>
<dbReference type="PANTHER" id="PTHR33562:SF29">
    <property type="entry name" value="PROTEIN SLEEPLESS"/>
    <property type="match status" value="1"/>
</dbReference>
<evidence type="ECO:0000256" key="1">
    <source>
        <dbReference type="ARBA" id="ARBA00004589"/>
    </source>
</evidence>
<evidence type="ECO:0000313" key="10">
    <source>
        <dbReference type="EMBL" id="KAF7264485.1"/>
    </source>
</evidence>
<dbReference type="Proteomes" id="UP000625711">
    <property type="component" value="Unassembled WGS sequence"/>
</dbReference>
<dbReference type="EMBL" id="JAACXV010016879">
    <property type="protein sequence ID" value="KAF7264485.1"/>
    <property type="molecule type" value="Genomic_DNA"/>
</dbReference>
<reference evidence="9" key="1">
    <citation type="submission" date="2020-08" db="EMBL/GenBank/DDBJ databases">
        <title>Genome sequencing and assembly of the red palm weevil Rhynchophorus ferrugineus.</title>
        <authorList>
            <person name="Dias G.B."/>
            <person name="Bergman C.M."/>
            <person name="Manee M."/>
        </authorList>
    </citation>
    <scope>NUCLEOTIDE SEQUENCE</scope>
    <source>
        <strain evidence="9">AA-2017</strain>
        <tissue evidence="9">Whole larva</tissue>
    </source>
</reference>
<evidence type="ECO:0000256" key="3">
    <source>
        <dbReference type="ARBA" id="ARBA00022692"/>
    </source>
</evidence>
<keyword evidence="11" id="KW-1185">Reference proteome</keyword>
<feature type="chain" id="PRO_5036239946" description="Protein sleepless" evidence="8">
    <location>
        <begin position="22"/>
        <end position="133"/>
    </location>
</feature>
<keyword evidence="5" id="KW-1133">Transmembrane helix</keyword>
<evidence type="ECO:0000256" key="7">
    <source>
        <dbReference type="ARBA" id="ARBA00023288"/>
    </source>
</evidence>
<keyword evidence="3" id="KW-0812">Transmembrane</keyword>
<sequence>MSHHLFLILSVIVVSLKYGTALNCYDCTGRTNTSSNCENNLSSVKKQNCTTGLVCAYYIIENNSYSTITRSCSSPDVCSRLENQNSHILGHNNTVKYCKTCNSTDYCNSAVSIQTSNVFFIIPAIVYMLSKFV</sequence>
<evidence type="ECO:0000256" key="2">
    <source>
        <dbReference type="ARBA" id="ARBA00022622"/>
    </source>
</evidence>
<dbReference type="InterPro" id="IPR050975">
    <property type="entry name" value="Sleep_regulator"/>
</dbReference>
<gene>
    <name evidence="10" type="ORF">GWI33_023150</name>
    <name evidence="9" type="ORF">GWI33_023152</name>
</gene>